<dbReference type="GO" id="GO:0005524">
    <property type="term" value="F:ATP binding"/>
    <property type="evidence" value="ECO:0007669"/>
    <property type="project" value="UniProtKB-UniRule"/>
</dbReference>
<feature type="domain" description="CobQ/CobB/MinD/ParA nucleotide binding" evidence="8">
    <location>
        <begin position="5"/>
        <end position="191"/>
    </location>
</feature>
<dbReference type="InterPro" id="IPR027417">
    <property type="entry name" value="P-loop_NTPase"/>
</dbReference>
<dbReference type="NCBIfam" id="TIGR00379">
    <property type="entry name" value="cobB"/>
    <property type="match status" value="1"/>
</dbReference>
<dbReference type="PANTHER" id="PTHR43873:SF1">
    <property type="entry name" value="COBYRINATE A,C-DIAMIDE SYNTHASE"/>
    <property type="match status" value="1"/>
</dbReference>
<keyword evidence="3 7" id="KW-0547">Nucleotide-binding</keyword>
<comment type="catalytic activity">
    <reaction evidence="7">
        <text>cob(II)yrinate + 2 L-glutamine + 2 ATP + 2 H2O = cob(II)yrinate a,c diamide + 2 L-glutamate + 2 ADP + 2 phosphate + 2 H(+)</text>
        <dbReference type="Rhea" id="RHEA:26289"/>
        <dbReference type="ChEBI" id="CHEBI:15377"/>
        <dbReference type="ChEBI" id="CHEBI:15378"/>
        <dbReference type="ChEBI" id="CHEBI:29985"/>
        <dbReference type="ChEBI" id="CHEBI:30616"/>
        <dbReference type="ChEBI" id="CHEBI:43474"/>
        <dbReference type="ChEBI" id="CHEBI:58359"/>
        <dbReference type="ChEBI" id="CHEBI:58537"/>
        <dbReference type="ChEBI" id="CHEBI:58894"/>
        <dbReference type="ChEBI" id="CHEBI:456216"/>
        <dbReference type="EC" id="6.3.5.11"/>
    </reaction>
</comment>
<evidence type="ECO:0000256" key="3">
    <source>
        <dbReference type="ARBA" id="ARBA00022741"/>
    </source>
</evidence>
<dbReference type="GO" id="GO:0042242">
    <property type="term" value="F:cobyrinic acid a,c-diamide synthase activity"/>
    <property type="evidence" value="ECO:0007669"/>
    <property type="project" value="UniProtKB-UniRule"/>
</dbReference>
<evidence type="ECO:0000256" key="5">
    <source>
        <dbReference type="ARBA" id="ARBA00022842"/>
    </source>
</evidence>
<keyword evidence="2 7" id="KW-0436">Ligase</keyword>
<name>E7SAS8_9STRE</name>
<protein>
    <recommendedName>
        <fullName evidence="7">Cobyrinate a,c-diamide synthase</fullName>
        <ecNumber evidence="7">6.3.5.11</ecNumber>
    </recommendedName>
    <alternativeName>
        <fullName evidence="7">Cobyrinic acid a,c-diamide synthetase</fullName>
    </alternativeName>
</protein>
<evidence type="ECO:0000313" key="11">
    <source>
        <dbReference type="Proteomes" id="UP000002814"/>
    </source>
</evidence>
<dbReference type="AlphaFoldDB" id="E7SAS8"/>
<keyword evidence="5 7" id="KW-0460">Magnesium</keyword>
<proteinExistence type="inferred from homology"/>
<keyword evidence="11" id="KW-1185">Reference proteome</keyword>
<dbReference type="SUPFAM" id="SSF52540">
    <property type="entry name" value="P-loop containing nucleoside triphosphate hydrolases"/>
    <property type="match status" value="1"/>
</dbReference>
<evidence type="ECO:0000256" key="6">
    <source>
        <dbReference type="ARBA" id="ARBA00022962"/>
    </source>
</evidence>
<comment type="caution">
    <text evidence="10">The sequence shown here is derived from an EMBL/GenBank/DDBJ whole genome shotgun (WGS) entry which is preliminary data.</text>
</comment>
<keyword evidence="6 7" id="KW-0315">Glutamine amidotransferase</keyword>
<sequence>MKQFMLAGVSSGVGKTTITLAVLKALTDMGYIVQSYKVGPDYIDTSYHSRITKNPSRNLDSFLIPETDHLNWSYYRWHHNSDVAVVEGVMGLYDGLGTDKDCASSASVAKQLNLPVVLIIDGKSTSTSAAAIVHGFSSFDPAVNIVGVIVNRVASETHYQLIKGAIERYTDIEVLGYFPKNVQVELPSRHLGLIPDVEMDDLEEKFAILGEQAKKTIQFERLLEKVDRESIELSSPFKLENSTQLTIGYALDDAFHFYYEDNLDLLRSANVELIPFSPLKDERLPEADAYYFGGGYPELFAKELSDNRSFRESVLEAHQKGIPIYAECGGLMYLGKNLEIEDHSYEMVGIFDGTSVMTNGLKRFGYCFATTNENSLFGPSGTEVRGHEFHHSIFNTSEKTVLNLRKERDGEVVSNWTGGYQKGKTFASYLHVHFYQKEQLLMNWLDYILESKK</sequence>
<dbReference type="NCBIfam" id="NF002204">
    <property type="entry name" value="PRK01077.1"/>
    <property type="match status" value="1"/>
</dbReference>
<comment type="miscellaneous">
    <text evidence="7">The a and c carboxylates of cobyrinate are activated for nucleophilic attack via formation of a phosphorylated intermediate by ATP. CbiA catalyzes first the amidation of the c-carboxylate, and then that of the a-carboxylate.</text>
</comment>
<dbReference type="InterPro" id="IPR011698">
    <property type="entry name" value="GATase_3"/>
</dbReference>
<dbReference type="InterPro" id="IPR029062">
    <property type="entry name" value="Class_I_gatase-like"/>
</dbReference>
<dbReference type="PANTHER" id="PTHR43873">
    <property type="entry name" value="COBYRINATE A,C-DIAMIDE SYNTHASE"/>
    <property type="match status" value="1"/>
</dbReference>
<feature type="domain" description="CobB/CobQ-like glutamine amidotransferase" evidence="9">
    <location>
        <begin position="246"/>
        <end position="438"/>
    </location>
</feature>
<dbReference type="Pfam" id="PF01656">
    <property type="entry name" value="CbiA"/>
    <property type="match status" value="1"/>
</dbReference>
<dbReference type="InterPro" id="IPR002586">
    <property type="entry name" value="CobQ/CobB/MinD/ParA_Nub-bd_dom"/>
</dbReference>
<dbReference type="SUPFAM" id="SSF52317">
    <property type="entry name" value="Class I glutamine amidotransferase-like"/>
    <property type="match status" value="1"/>
</dbReference>
<gene>
    <name evidence="10" type="primary">cobB</name>
    <name evidence="7" type="synonym">cbiA</name>
    <name evidence="10" type="ORF">HMPREF9421_1295</name>
</gene>
<evidence type="ECO:0000256" key="7">
    <source>
        <dbReference type="HAMAP-Rule" id="MF_00027"/>
    </source>
</evidence>
<dbReference type="GO" id="GO:0009236">
    <property type="term" value="P:cobalamin biosynthetic process"/>
    <property type="evidence" value="ECO:0007669"/>
    <property type="project" value="UniProtKB-UniRule"/>
</dbReference>
<accession>E7SAS8</accession>
<dbReference type="InterPro" id="IPR004484">
    <property type="entry name" value="CbiA/CobB_synth"/>
</dbReference>
<dbReference type="Pfam" id="PF07685">
    <property type="entry name" value="GATase_3"/>
    <property type="match status" value="1"/>
</dbReference>
<dbReference type="HOGENOM" id="CLU_022752_2_0_9"/>
<evidence type="ECO:0000259" key="9">
    <source>
        <dbReference type="Pfam" id="PF07685"/>
    </source>
</evidence>
<evidence type="ECO:0000256" key="1">
    <source>
        <dbReference type="ARBA" id="ARBA00001946"/>
    </source>
</evidence>
<dbReference type="GeneID" id="93921911"/>
<keyword evidence="7" id="KW-0169">Cobalamin biosynthesis</keyword>
<dbReference type="HAMAP" id="MF_00027">
    <property type="entry name" value="CobB_CbiA"/>
    <property type="match status" value="1"/>
</dbReference>
<dbReference type="Proteomes" id="UP000002814">
    <property type="component" value="Unassembled WGS sequence"/>
</dbReference>
<feature type="site" description="Increases nucleophilicity of active site Cys" evidence="7">
    <location>
        <position position="431"/>
    </location>
</feature>
<evidence type="ECO:0000313" key="10">
    <source>
        <dbReference type="EMBL" id="EFV99187.1"/>
    </source>
</evidence>
<dbReference type="CDD" id="cd05388">
    <property type="entry name" value="CobB_N"/>
    <property type="match status" value="1"/>
</dbReference>
<dbReference type="Gene3D" id="3.40.50.300">
    <property type="entry name" value="P-loop containing nucleotide triphosphate hydrolases"/>
    <property type="match status" value="1"/>
</dbReference>
<comment type="cofactor">
    <cofactor evidence="1 7">
        <name>Mg(2+)</name>
        <dbReference type="ChEBI" id="CHEBI:18420"/>
    </cofactor>
</comment>
<keyword evidence="4 7" id="KW-0067">ATP-binding</keyword>
<dbReference type="RefSeq" id="WP_006596196.1">
    <property type="nucleotide sequence ID" value="NZ_AFUD01000033.1"/>
</dbReference>
<evidence type="ECO:0000259" key="8">
    <source>
        <dbReference type="Pfam" id="PF01656"/>
    </source>
</evidence>
<comment type="domain">
    <text evidence="7">Comprises of two domains. The C-terminal domain contains the binding site for glutamine and catalyzes the hydrolysis of this substrate to glutamate and ammonia. The N-terminal domain is anticipated to bind ATP and cobyrinate and catalyzes the ultimate synthesis of the diamide product. The ammonia produced via the glutaminase domain is probably translocated to the adjacent domain via a molecular tunnel, where it reacts with an activated intermediate.</text>
</comment>
<dbReference type="PROSITE" id="PS51274">
    <property type="entry name" value="GATASE_COBBQ"/>
    <property type="match status" value="1"/>
</dbReference>
<feature type="active site" description="Nucleophile" evidence="7">
    <location>
        <position position="328"/>
    </location>
</feature>
<dbReference type="EMBL" id="AEQR01000019">
    <property type="protein sequence ID" value="EFV99187.1"/>
    <property type="molecule type" value="Genomic_DNA"/>
</dbReference>
<dbReference type="EC" id="6.3.5.11" evidence="7"/>
<dbReference type="CDD" id="cd03130">
    <property type="entry name" value="GATase1_CobB"/>
    <property type="match status" value="1"/>
</dbReference>
<comment type="function">
    <text evidence="7">Catalyzes the ATP-dependent amidation of the two carboxylate groups at positions a and c of cobyrinate, using either L-glutamine or ammonia as the nitrogen source.</text>
</comment>
<organism evidence="10 11">
    <name type="scientific">Streptococcus australis ATCC 700641</name>
    <dbReference type="NCBI Taxonomy" id="888833"/>
    <lineage>
        <taxon>Bacteria</taxon>
        <taxon>Bacillati</taxon>
        <taxon>Bacillota</taxon>
        <taxon>Bacilli</taxon>
        <taxon>Lactobacillales</taxon>
        <taxon>Streptococcaceae</taxon>
        <taxon>Streptococcus</taxon>
    </lineage>
</organism>
<reference evidence="10 11" key="1">
    <citation type="submission" date="2010-12" db="EMBL/GenBank/DDBJ databases">
        <authorList>
            <person name="Muzny D."/>
            <person name="Qin X."/>
            <person name="Deng J."/>
            <person name="Jiang H."/>
            <person name="Liu Y."/>
            <person name="Qu J."/>
            <person name="Song X.-Z."/>
            <person name="Zhang L."/>
            <person name="Thornton R."/>
            <person name="Coyle M."/>
            <person name="Francisco L."/>
            <person name="Jackson L."/>
            <person name="Javaid M."/>
            <person name="Korchina V."/>
            <person name="Kovar C."/>
            <person name="Mata R."/>
            <person name="Mathew T."/>
            <person name="Ngo R."/>
            <person name="Nguyen L."/>
            <person name="Nguyen N."/>
            <person name="Okwuonu G."/>
            <person name="Ongeri F."/>
            <person name="Pham C."/>
            <person name="Simmons D."/>
            <person name="Wilczek-Boney K."/>
            <person name="Hale W."/>
            <person name="Jakkamsetti A."/>
            <person name="Pham P."/>
            <person name="Ruth R."/>
            <person name="San Lucas F."/>
            <person name="Warren J."/>
            <person name="Zhang J."/>
            <person name="Zhao Z."/>
            <person name="Zhou C."/>
            <person name="Zhu D."/>
            <person name="Lee S."/>
            <person name="Bess C."/>
            <person name="Blankenburg K."/>
            <person name="Forbes L."/>
            <person name="Fu Q."/>
            <person name="Gubbala S."/>
            <person name="Hirani K."/>
            <person name="Jayaseelan J.C."/>
            <person name="Lara F."/>
            <person name="Munidasa M."/>
            <person name="Palculict T."/>
            <person name="Patil S."/>
            <person name="Pu L.-L."/>
            <person name="Saada N."/>
            <person name="Tang L."/>
            <person name="Weissenberger G."/>
            <person name="Zhu Y."/>
            <person name="Hemphill L."/>
            <person name="Shang Y."/>
            <person name="Youmans B."/>
            <person name="Ayvaz T."/>
            <person name="Ross M."/>
            <person name="Santibanez J."/>
            <person name="Aqrawi P."/>
            <person name="Gross S."/>
            <person name="Joshi V."/>
            <person name="Fowler G."/>
            <person name="Nazareth L."/>
            <person name="Reid J."/>
            <person name="Worley K."/>
            <person name="Petrosino J."/>
            <person name="Highlander S."/>
            <person name="Gibbs R."/>
        </authorList>
    </citation>
    <scope>NUCLEOTIDE SEQUENCE [LARGE SCALE GENOMIC DNA]</scope>
    <source>
        <strain evidence="10 11">ATCC 700641</strain>
    </source>
</reference>
<dbReference type="eggNOG" id="COG1797">
    <property type="taxonomic scope" value="Bacteria"/>
</dbReference>
<comment type="similarity">
    <text evidence="7">Belongs to the CobB/CbiA family.</text>
</comment>
<dbReference type="UniPathway" id="UPA00148">
    <property type="reaction ID" value="UER00231"/>
</dbReference>
<dbReference type="PATRIC" id="fig|888833.12.peg.788"/>
<comment type="pathway">
    <text evidence="7">Cofactor biosynthesis; adenosylcobalamin biosynthesis; cob(II)yrinate a,c-diamide from sirohydrochlorin (anaerobic route): step 10/10.</text>
</comment>
<evidence type="ECO:0000256" key="4">
    <source>
        <dbReference type="ARBA" id="ARBA00022840"/>
    </source>
</evidence>
<dbReference type="Gene3D" id="3.40.50.880">
    <property type="match status" value="1"/>
</dbReference>
<evidence type="ECO:0000256" key="2">
    <source>
        <dbReference type="ARBA" id="ARBA00022598"/>
    </source>
</evidence>